<proteinExistence type="predicted"/>
<dbReference type="Pfam" id="PF00534">
    <property type="entry name" value="Glycos_transf_1"/>
    <property type="match status" value="1"/>
</dbReference>
<gene>
    <name evidence="2" type="ORF">UX44_C0013G0007</name>
</gene>
<dbReference type="PANTHER" id="PTHR12526">
    <property type="entry name" value="GLYCOSYLTRANSFERASE"/>
    <property type="match status" value="1"/>
</dbReference>
<dbReference type="PANTHER" id="PTHR12526:SF584">
    <property type="entry name" value="GLYCOSYLTRANSFERASE"/>
    <property type="match status" value="1"/>
</dbReference>
<evidence type="ECO:0000313" key="2">
    <source>
        <dbReference type="EMBL" id="KKU30759.1"/>
    </source>
</evidence>
<protein>
    <submittedName>
        <fullName evidence="2">Glycosyl transferase group 1</fullName>
    </submittedName>
</protein>
<reference evidence="2 3" key="1">
    <citation type="journal article" date="2015" name="Nature">
        <title>rRNA introns, odd ribosomes, and small enigmatic genomes across a large radiation of phyla.</title>
        <authorList>
            <person name="Brown C.T."/>
            <person name="Hug L.A."/>
            <person name="Thomas B.C."/>
            <person name="Sharon I."/>
            <person name="Castelle C.J."/>
            <person name="Singh A."/>
            <person name="Wilkins M.J."/>
            <person name="Williams K.H."/>
            <person name="Banfield J.F."/>
        </authorList>
    </citation>
    <scope>NUCLEOTIDE SEQUENCE [LARGE SCALE GENOMIC DNA]</scope>
</reference>
<organism evidence="2 3">
    <name type="scientific">candidate division WWE3 bacterium GW2011_GWA1_46_21</name>
    <dbReference type="NCBI Taxonomy" id="1619107"/>
    <lineage>
        <taxon>Bacteria</taxon>
        <taxon>Katanobacteria</taxon>
    </lineage>
</organism>
<dbReference type="GO" id="GO:0016757">
    <property type="term" value="F:glycosyltransferase activity"/>
    <property type="evidence" value="ECO:0007669"/>
    <property type="project" value="InterPro"/>
</dbReference>
<name>A0A0G1PD92_UNCKA</name>
<dbReference type="EMBL" id="LCMF01000013">
    <property type="protein sequence ID" value="KKU30759.1"/>
    <property type="molecule type" value="Genomic_DNA"/>
</dbReference>
<evidence type="ECO:0000259" key="1">
    <source>
        <dbReference type="Pfam" id="PF00534"/>
    </source>
</evidence>
<accession>A0A0G1PD92</accession>
<comment type="caution">
    <text evidence="2">The sequence shown here is derived from an EMBL/GenBank/DDBJ whole genome shotgun (WGS) entry which is preliminary data.</text>
</comment>
<keyword evidence="2" id="KW-0808">Transferase</keyword>
<feature type="domain" description="Glycosyl transferase family 1" evidence="1">
    <location>
        <begin position="197"/>
        <end position="325"/>
    </location>
</feature>
<dbReference type="SUPFAM" id="SSF53756">
    <property type="entry name" value="UDP-Glycosyltransferase/glycogen phosphorylase"/>
    <property type="match status" value="1"/>
</dbReference>
<dbReference type="AlphaFoldDB" id="A0A0G1PD92"/>
<dbReference type="Proteomes" id="UP000034732">
    <property type="component" value="Unassembled WGS sequence"/>
</dbReference>
<dbReference type="InterPro" id="IPR001296">
    <property type="entry name" value="Glyco_trans_1"/>
</dbReference>
<sequence>MKLAIVCDDLVQFGGQERLVVAVHDIWPDAPIYTSVASKKWIAYAKEHSVKLVTSFMQKLPFVDSLNRFYSILLFHILAMESFDFSDYDVVLSFSSRFAHGVITKPSTKHVCYMNSPGRMFWEPAGYFDHERVDGGWLALPILWMRFWSYIAAQRVDLFIANSRSIKSKIEKYYKRDAIVVYPFADICLRTDTKNSVSDYFLVVTRLAAWKRVDVAIAACIKCGVKLKIVGVGRDMPRLKRISGSNPNIEFLGQVGDERKTELLLGCQALINTQAEDFGIVPIEAMFCGKPVIAYGFGGALETVQAGITGEFFCEQTAESLLKVLTAFDYRKYSQSNCVLQARNFSRQLYERNLKQVIRTVYLGVQN</sequence>
<evidence type="ECO:0000313" key="3">
    <source>
        <dbReference type="Proteomes" id="UP000034732"/>
    </source>
</evidence>
<dbReference type="Gene3D" id="3.40.50.2000">
    <property type="entry name" value="Glycogen Phosphorylase B"/>
    <property type="match status" value="2"/>
</dbReference>